<keyword evidence="4" id="KW-1185">Reference proteome</keyword>
<dbReference type="InterPro" id="IPR036390">
    <property type="entry name" value="WH_DNA-bd_sf"/>
</dbReference>
<dbReference type="EMBL" id="JACOPR010000010">
    <property type="protein sequence ID" value="MBC5731837.1"/>
    <property type="molecule type" value="Genomic_DNA"/>
</dbReference>
<evidence type="ECO:0000313" key="3">
    <source>
        <dbReference type="EMBL" id="MBC5731837.1"/>
    </source>
</evidence>
<dbReference type="SUPFAM" id="SSF46785">
    <property type="entry name" value="Winged helix' DNA-binding domain"/>
    <property type="match status" value="1"/>
</dbReference>
<proteinExistence type="predicted"/>
<dbReference type="Gene3D" id="1.10.10.10">
    <property type="entry name" value="Winged helix-like DNA-binding domain superfamily/Winged helix DNA-binding domain"/>
    <property type="match status" value="1"/>
</dbReference>
<gene>
    <name evidence="3" type="ORF">H8S34_13515</name>
</gene>
<feature type="region of interest" description="Disordered" evidence="1">
    <location>
        <begin position="100"/>
        <end position="120"/>
    </location>
</feature>
<protein>
    <submittedName>
        <fullName evidence="3">Helix-turn-helix transcriptional regulator</fullName>
    </submittedName>
</protein>
<dbReference type="Proteomes" id="UP000660021">
    <property type="component" value="Unassembled WGS sequence"/>
</dbReference>
<reference evidence="3 4" key="1">
    <citation type="submission" date="2020-08" db="EMBL/GenBank/DDBJ databases">
        <title>Genome public.</title>
        <authorList>
            <person name="Liu C."/>
            <person name="Sun Q."/>
        </authorList>
    </citation>
    <scope>NUCLEOTIDE SEQUENCE [LARGE SCALE GENOMIC DNA]</scope>
    <source>
        <strain evidence="3 4">New-38</strain>
    </source>
</reference>
<name>A0ABR7HWI8_9FIRM</name>
<dbReference type="InterPro" id="IPR052509">
    <property type="entry name" value="Metal_resp_DNA-bind_regulator"/>
</dbReference>
<sequence length="120" mass="13451">MAKKALEALSEPMFYVLMAFQPGPRCGTEIASSVEKRTQGRVRLGPGTLYTILAKFEEEGLIREQSILGRKRTYSLTELGEQRYQEELRRLSACLRDAAETERELSATPVPTGEEGAQWA</sequence>
<dbReference type="InterPro" id="IPR036388">
    <property type="entry name" value="WH-like_DNA-bd_sf"/>
</dbReference>
<dbReference type="PANTHER" id="PTHR33169">
    <property type="entry name" value="PADR-FAMILY TRANSCRIPTIONAL REGULATOR"/>
    <property type="match status" value="1"/>
</dbReference>
<dbReference type="PANTHER" id="PTHR33169:SF13">
    <property type="entry name" value="PADR-FAMILY TRANSCRIPTIONAL REGULATOR"/>
    <property type="match status" value="1"/>
</dbReference>
<comment type="caution">
    <text evidence="3">The sequence shown here is derived from an EMBL/GenBank/DDBJ whole genome shotgun (WGS) entry which is preliminary data.</text>
</comment>
<evidence type="ECO:0000259" key="2">
    <source>
        <dbReference type="Pfam" id="PF03551"/>
    </source>
</evidence>
<evidence type="ECO:0000256" key="1">
    <source>
        <dbReference type="SAM" id="MobiDB-lite"/>
    </source>
</evidence>
<evidence type="ECO:0000313" key="4">
    <source>
        <dbReference type="Proteomes" id="UP000660021"/>
    </source>
</evidence>
<feature type="domain" description="Transcription regulator PadR N-terminal" evidence="2">
    <location>
        <begin position="16"/>
        <end position="85"/>
    </location>
</feature>
<dbReference type="InterPro" id="IPR005149">
    <property type="entry name" value="Tscrpt_reg_PadR_N"/>
</dbReference>
<dbReference type="Pfam" id="PF03551">
    <property type="entry name" value="PadR"/>
    <property type="match status" value="1"/>
</dbReference>
<dbReference type="RefSeq" id="WP_186964271.1">
    <property type="nucleotide sequence ID" value="NZ_JACOPR010000010.1"/>
</dbReference>
<organism evidence="3 4">
    <name type="scientific">Pseudoflavonifractor hominis</name>
    <dbReference type="NCBI Taxonomy" id="2763059"/>
    <lineage>
        <taxon>Bacteria</taxon>
        <taxon>Bacillati</taxon>
        <taxon>Bacillota</taxon>
        <taxon>Clostridia</taxon>
        <taxon>Eubacteriales</taxon>
        <taxon>Oscillospiraceae</taxon>
        <taxon>Pseudoflavonifractor</taxon>
    </lineage>
</organism>
<accession>A0ABR7HWI8</accession>